<dbReference type="Gene3D" id="2.60.40.420">
    <property type="entry name" value="Cupredoxins - blue copper proteins"/>
    <property type="match status" value="1"/>
</dbReference>
<comment type="caution">
    <text evidence="8">The sequence shown here is derived from an EMBL/GenBank/DDBJ whole genome shotgun (WGS) entry which is preliminary data.</text>
</comment>
<proteinExistence type="inferred from homology"/>
<name>A0ABD1G3P6_SALDI</name>
<dbReference type="Proteomes" id="UP001567538">
    <property type="component" value="Unassembled WGS sequence"/>
</dbReference>
<organism evidence="8 9">
    <name type="scientific">Salvia divinorum</name>
    <name type="common">Maria pastora</name>
    <name type="synonym">Diviner's sage</name>
    <dbReference type="NCBI Taxonomy" id="28513"/>
    <lineage>
        <taxon>Eukaryota</taxon>
        <taxon>Viridiplantae</taxon>
        <taxon>Streptophyta</taxon>
        <taxon>Embryophyta</taxon>
        <taxon>Tracheophyta</taxon>
        <taxon>Spermatophyta</taxon>
        <taxon>Magnoliopsida</taxon>
        <taxon>eudicotyledons</taxon>
        <taxon>Gunneridae</taxon>
        <taxon>Pentapetalae</taxon>
        <taxon>asterids</taxon>
        <taxon>lamiids</taxon>
        <taxon>Lamiales</taxon>
        <taxon>Lamiaceae</taxon>
        <taxon>Nepetoideae</taxon>
        <taxon>Mentheae</taxon>
        <taxon>Salviinae</taxon>
        <taxon>Salvia</taxon>
        <taxon>Salvia subgen. Calosphace</taxon>
    </lineage>
</organism>
<accession>A0ABD1G3P6</accession>
<dbReference type="EMBL" id="JBEAFC010000010">
    <property type="protein sequence ID" value="KAL1538744.1"/>
    <property type="molecule type" value="Genomic_DNA"/>
</dbReference>
<evidence type="ECO:0000256" key="3">
    <source>
        <dbReference type="ARBA" id="ARBA00023180"/>
    </source>
</evidence>
<dbReference type="SUPFAM" id="SSF49503">
    <property type="entry name" value="Cupredoxins"/>
    <property type="match status" value="1"/>
</dbReference>
<dbReference type="PROSITE" id="PS51485">
    <property type="entry name" value="PHYTOCYANIN"/>
    <property type="match status" value="1"/>
</dbReference>
<keyword evidence="2" id="KW-1015">Disulfide bond</keyword>
<feature type="signal peptide" evidence="6">
    <location>
        <begin position="1"/>
        <end position="25"/>
    </location>
</feature>
<dbReference type="PANTHER" id="PTHR33021:SF547">
    <property type="entry name" value="OS03G0758500 PROTEIN"/>
    <property type="match status" value="1"/>
</dbReference>
<evidence type="ECO:0000256" key="6">
    <source>
        <dbReference type="SAM" id="SignalP"/>
    </source>
</evidence>
<evidence type="ECO:0000256" key="5">
    <source>
        <dbReference type="ARBA" id="ARBA00037626"/>
    </source>
</evidence>
<evidence type="ECO:0000256" key="2">
    <source>
        <dbReference type="ARBA" id="ARBA00023157"/>
    </source>
</evidence>
<dbReference type="Pfam" id="PF02298">
    <property type="entry name" value="Cu_bind_like"/>
    <property type="match status" value="1"/>
</dbReference>
<dbReference type="InterPro" id="IPR039391">
    <property type="entry name" value="Phytocyanin-like"/>
</dbReference>
<dbReference type="InterPro" id="IPR003245">
    <property type="entry name" value="Phytocyanin_dom"/>
</dbReference>
<reference evidence="8 9" key="1">
    <citation type="submission" date="2024-06" db="EMBL/GenBank/DDBJ databases">
        <title>A chromosome level genome sequence of Diviner's sage (Salvia divinorum).</title>
        <authorList>
            <person name="Ford S.A."/>
            <person name="Ro D.-K."/>
            <person name="Ness R.W."/>
            <person name="Phillips M.A."/>
        </authorList>
    </citation>
    <scope>NUCLEOTIDE SEQUENCE [LARGE SCALE GENOMIC DNA]</scope>
    <source>
        <strain evidence="8">SAF-2024a</strain>
        <tissue evidence="8">Leaf</tissue>
    </source>
</reference>
<dbReference type="PROSITE" id="PS51257">
    <property type="entry name" value="PROKAR_LIPOPROTEIN"/>
    <property type="match status" value="1"/>
</dbReference>
<comment type="function">
    <text evidence="5">May act as a carbohydrate transporter.</text>
</comment>
<keyword evidence="3" id="KW-0325">Glycoprotein</keyword>
<evidence type="ECO:0000259" key="7">
    <source>
        <dbReference type="PROSITE" id="PS51485"/>
    </source>
</evidence>
<dbReference type="FunFam" id="2.60.40.420:FF:000018">
    <property type="entry name" value="Lamin-like protein"/>
    <property type="match status" value="1"/>
</dbReference>
<gene>
    <name evidence="8" type="ORF">AAHA92_27451</name>
</gene>
<dbReference type="AlphaFoldDB" id="A0ABD1G3P6"/>
<feature type="chain" id="PRO_5044827685" evidence="6">
    <location>
        <begin position="26"/>
        <end position="165"/>
    </location>
</feature>
<comment type="similarity">
    <text evidence="4">Belongs to the early nodulin-like (ENODL) family.</text>
</comment>
<dbReference type="InterPro" id="IPR008972">
    <property type="entry name" value="Cupredoxin"/>
</dbReference>
<dbReference type="PANTHER" id="PTHR33021">
    <property type="entry name" value="BLUE COPPER PROTEIN"/>
    <property type="match status" value="1"/>
</dbReference>
<feature type="domain" description="Phytocyanin" evidence="7">
    <location>
        <begin position="26"/>
        <end position="125"/>
    </location>
</feature>
<evidence type="ECO:0000313" key="8">
    <source>
        <dbReference type="EMBL" id="KAL1538744.1"/>
    </source>
</evidence>
<evidence type="ECO:0000313" key="9">
    <source>
        <dbReference type="Proteomes" id="UP001567538"/>
    </source>
</evidence>
<evidence type="ECO:0000256" key="1">
    <source>
        <dbReference type="ARBA" id="ARBA00022729"/>
    </source>
</evidence>
<protein>
    <submittedName>
        <fullName evidence="8">Lamin-like protein</fullName>
    </submittedName>
</protein>
<evidence type="ECO:0000256" key="4">
    <source>
        <dbReference type="ARBA" id="ARBA00035011"/>
    </source>
</evidence>
<sequence>MHDHGGRIRFFAVVAAGAMLACACGDLIKVGGKSGWKPNVNYTHWAAHRRFHVGDWLYFVFDKHYYSVLEVKEENYERCDDGEFVTNVTRGGRDVYNLTEARSYYFISSGGYCYHGMKLSVHVRRSLSSPLAAPDTKSAAPCVVGGRRAAVAAAAALSIFMLRLL</sequence>
<keyword evidence="9" id="KW-1185">Reference proteome</keyword>
<keyword evidence="1 6" id="KW-0732">Signal</keyword>